<evidence type="ECO:0000313" key="2">
    <source>
        <dbReference type="EMBL" id="KAK5100886.1"/>
    </source>
</evidence>
<reference evidence="2 3" key="1">
    <citation type="submission" date="2023-08" db="EMBL/GenBank/DDBJ databases">
        <title>Black Yeasts Isolated from many extreme environments.</title>
        <authorList>
            <person name="Coleine C."/>
            <person name="Stajich J.E."/>
            <person name="Selbmann L."/>
        </authorList>
    </citation>
    <scope>NUCLEOTIDE SEQUENCE [LARGE SCALE GENOMIC DNA]</scope>
    <source>
        <strain evidence="2 3">CCFEE 5885</strain>
    </source>
</reference>
<evidence type="ECO:0000256" key="1">
    <source>
        <dbReference type="SAM" id="MobiDB-lite"/>
    </source>
</evidence>
<sequence>MVCMGKSEDSIHQWAAVEERRLRQTRVDETTIDAWKSWFFGSDIDMQQDEDSGTDEVQSLSLMAVSDTPQSLQPSEHHSSNIDPVYAPDHGAAVSEQEAPTTRVEDVMDGINQYRSSKRRVSTSSEDCASKKTKS</sequence>
<comment type="caution">
    <text evidence="2">The sequence shown here is derived from an EMBL/GenBank/DDBJ whole genome shotgun (WGS) entry which is preliminary data.</text>
</comment>
<evidence type="ECO:0000313" key="3">
    <source>
        <dbReference type="Proteomes" id="UP001345013"/>
    </source>
</evidence>
<organism evidence="2 3">
    <name type="scientific">Lithohypha guttulata</name>
    <dbReference type="NCBI Taxonomy" id="1690604"/>
    <lineage>
        <taxon>Eukaryota</taxon>
        <taxon>Fungi</taxon>
        <taxon>Dikarya</taxon>
        <taxon>Ascomycota</taxon>
        <taxon>Pezizomycotina</taxon>
        <taxon>Eurotiomycetes</taxon>
        <taxon>Chaetothyriomycetidae</taxon>
        <taxon>Chaetothyriales</taxon>
        <taxon>Trichomeriaceae</taxon>
        <taxon>Lithohypha</taxon>
    </lineage>
</organism>
<protein>
    <submittedName>
        <fullName evidence="2">Uncharacterized protein</fullName>
    </submittedName>
</protein>
<dbReference type="Proteomes" id="UP001345013">
    <property type="component" value="Unassembled WGS sequence"/>
</dbReference>
<name>A0ABR0KMU4_9EURO</name>
<proteinExistence type="predicted"/>
<accession>A0ABR0KMU4</accession>
<keyword evidence="3" id="KW-1185">Reference proteome</keyword>
<dbReference type="EMBL" id="JAVRRG010000005">
    <property type="protein sequence ID" value="KAK5100886.1"/>
    <property type="molecule type" value="Genomic_DNA"/>
</dbReference>
<gene>
    <name evidence="2" type="ORF">LTR24_000734</name>
</gene>
<feature type="region of interest" description="Disordered" evidence="1">
    <location>
        <begin position="45"/>
        <end position="135"/>
    </location>
</feature>
<feature type="compositionally biased region" description="Polar residues" evidence="1">
    <location>
        <begin position="55"/>
        <end position="74"/>
    </location>
</feature>